<reference evidence="3" key="1">
    <citation type="submission" date="2022-12" db="EMBL/GenBank/DDBJ databases">
        <authorList>
            <person name="Krivoruchko A.V."/>
            <person name="Elkin A."/>
        </authorList>
    </citation>
    <scope>NUCLEOTIDE SEQUENCE</scope>
    <source>
        <strain evidence="3">IEGM 1388</strain>
    </source>
</reference>
<accession>A0ABT4MQC9</accession>
<comment type="caution">
    <text evidence="3">The sequence shown here is derived from an EMBL/GenBank/DDBJ whole genome shotgun (WGS) entry which is preliminary data.</text>
</comment>
<keyword evidence="2" id="KW-0812">Transmembrane</keyword>
<dbReference type="RefSeq" id="WP_301569695.1">
    <property type="nucleotide sequence ID" value="NZ_JAPWIE010000001.1"/>
</dbReference>
<proteinExistence type="predicted"/>
<keyword evidence="2" id="KW-0472">Membrane</keyword>
<feature type="region of interest" description="Disordered" evidence="1">
    <location>
        <begin position="1"/>
        <end position="36"/>
    </location>
</feature>
<name>A0ABT4MQC9_GORRU</name>
<protein>
    <submittedName>
        <fullName evidence="3">Uncharacterized protein</fullName>
    </submittedName>
</protein>
<feature type="compositionally biased region" description="Basic and acidic residues" evidence="1">
    <location>
        <begin position="1"/>
        <end position="12"/>
    </location>
</feature>
<evidence type="ECO:0000313" key="3">
    <source>
        <dbReference type="EMBL" id="MCZ4549209.1"/>
    </source>
</evidence>
<organism evidence="3 4">
    <name type="scientific">Gordonia rubripertincta</name>
    <name type="common">Rhodococcus corallinus</name>
    <dbReference type="NCBI Taxonomy" id="36822"/>
    <lineage>
        <taxon>Bacteria</taxon>
        <taxon>Bacillati</taxon>
        <taxon>Actinomycetota</taxon>
        <taxon>Actinomycetes</taxon>
        <taxon>Mycobacteriales</taxon>
        <taxon>Gordoniaceae</taxon>
        <taxon>Gordonia</taxon>
    </lineage>
</organism>
<keyword evidence="4" id="KW-1185">Reference proteome</keyword>
<dbReference type="Proteomes" id="UP001067235">
    <property type="component" value="Unassembled WGS sequence"/>
</dbReference>
<evidence type="ECO:0000256" key="1">
    <source>
        <dbReference type="SAM" id="MobiDB-lite"/>
    </source>
</evidence>
<gene>
    <name evidence="3" type="ORF">O4213_04400</name>
</gene>
<keyword evidence="2" id="KW-1133">Transmembrane helix</keyword>
<feature type="transmembrane region" description="Helical" evidence="2">
    <location>
        <begin position="45"/>
        <end position="69"/>
    </location>
</feature>
<sequence length="71" mass="7232">MSGVGELDRDAPGDSGWSATQVRTGHDEVGDSTPSVEQDLLWGDWGGVVAIAAILASVVVVLTLTVGSLPL</sequence>
<evidence type="ECO:0000313" key="4">
    <source>
        <dbReference type="Proteomes" id="UP001067235"/>
    </source>
</evidence>
<dbReference type="EMBL" id="JAPWIE010000001">
    <property type="protein sequence ID" value="MCZ4549209.1"/>
    <property type="molecule type" value="Genomic_DNA"/>
</dbReference>
<evidence type="ECO:0000256" key="2">
    <source>
        <dbReference type="SAM" id="Phobius"/>
    </source>
</evidence>